<feature type="domain" description="Phosphatidic acid phosphatase type 2/haloperoxidase" evidence="9">
    <location>
        <begin position="79"/>
        <end position="190"/>
    </location>
</feature>
<proteinExistence type="predicted"/>
<feature type="region of interest" description="Disordered" evidence="7">
    <location>
        <begin position="214"/>
        <end position="233"/>
    </location>
</feature>
<evidence type="ECO:0000256" key="7">
    <source>
        <dbReference type="SAM" id="MobiDB-lite"/>
    </source>
</evidence>
<comment type="subcellular location">
    <subcellularLocation>
        <location evidence="1">Cell membrane</location>
        <topology evidence="1">Multi-pass membrane protein</topology>
    </subcellularLocation>
</comment>
<dbReference type="InterPro" id="IPR036938">
    <property type="entry name" value="PAP2/HPO_sf"/>
</dbReference>
<evidence type="ECO:0000313" key="10">
    <source>
        <dbReference type="EMBL" id="GAA2678751.1"/>
    </source>
</evidence>
<keyword evidence="3 8" id="KW-0812">Transmembrane</keyword>
<dbReference type="PANTHER" id="PTHR14969">
    <property type="entry name" value="SPHINGOSINE-1-PHOSPHATE PHOSPHOHYDROLASE"/>
    <property type="match status" value="1"/>
</dbReference>
<feature type="transmembrane region" description="Helical" evidence="8">
    <location>
        <begin position="149"/>
        <end position="169"/>
    </location>
</feature>
<reference evidence="10 11" key="1">
    <citation type="journal article" date="2019" name="Int. J. Syst. Evol. Microbiol.">
        <title>The Global Catalogue of Microorganisms (GCM) 10K type strain sequencing project: providing services to taxonomists for standard genome sequencing and annotation.</title>
        <authorList>
            <consortium name="The Broad Institute Genomics Platform"/>
            <consortium name="The Broad Institute Genome Sequencing Center for Infectious Disease"/>
            <person name="Wu L."/>
            <person name="Ma J."/>
        </authorList>
    </citation>
    <scope>NUCLEOTIDE SEQUENCE [LARGE SCALE GENOMIC DNA]</scope>
    <source>
        <strain evidence="10 11">JCM 4531</strain>
    </source>
</reference>
<dbReference type="SUPFAM" id="SSF48317">
    <property type="entry name" value="Acid phosphatase/Vanadium-dependent haloperoxidase"/>
    <property type="match status" value="1"/>
</dbReference>
<evidence type="ECO:0000256" key="6">
    <source>
        <dbReference type="ARBA" id="ARBA00023136"/>
    </source>
</evidence>
<evidence type="ECO:0000259" key="9">
    <source>
        <dbReference type="SMART" id="SM00014"/>
    </source>
</evidence>
<evidence type="ECO:0000256" key="8">
    <source>
        <dbReference type="SAM" id="Phobius"/>
    </source>
</evidence>
<keyword evidence="6 8" id="KW-0472">Membrane</keyword>
<keyword evidence="5 8" id="KW-1133">Transmembrane helix</keyword>
<protein>
    <recommendedName>
        <fullName evidence="9">Phosphatidic acid phosphatase type 2/haloperoxidase domain-containing protein</fullName>
    </recommendedName>
</protein>
<dbReference type="InterPro" id="IPR000326">
    <property type="entry name" value="PAP2/HPO"/>
</dbReference>
<evidence type="ECO:0000256" key="1">
    <source>
        <dbReference type="ARBA" id="ARBA00004651"/>
    </source>
</evidence>
<keyword evidence="11" id="KW-1185">Reference proteome</keyword>
<feature type="compositionally biased region" description="Basic and acidic residues" evidence="7">
    <location>
        <begin position="291"/>
        <end position="302"/>
    </location>
</feature>
<feature type="transmembrane region" description="Helical" evidence="8">
    <location>
        <begin position="40"/>
        <end position="65"/>
    </location>
</feature>
<evidence type="ECO:0000256" key="3">
    <source>
        <dbReference type="ARBA" id="ARBA00022692"/>
    </source>
</evidence>
<dbReference type="Pfam" id="PF01569">
    <property type="entry name" value="PAP2"/>
    <property type="match status" value="1"/>
</dbReference>
<accession>A0ABN3SJN6</accession>
<keyword evidence="4" id="KW-0378">Hydrolase</keyword>
<dbReference type="Gene3D" id="1.20.144.10">
    <property type="entry name" value="Phosphatidic acid phosphatase type 2/haloperoxidase"/>
    <property type="match status" value="1"/>
</dbReference>
<comment type="caution">
    <text evidence="10">The sequence shown here is derived from an EMBL/GenBank/DDBJ whole genome shotgun (WGS) entry which is preliminary data.</text>
</comment>
<organism evidence="10 11">
    <name type="scientific">Streptomyces violaceolatus</name>
    <dbReference type="NCBI Taxonomy" id="67378"/>
    <lineage>
        <taxon>Bacteria</taxon>
        <taxon>Bacillati</taxon>
        <taxon>Actinomycetota</taxon>
        <taxon>Actinomycetes</taxon>
        <taxon>Kitasatosporales</taxon>
        <taxon>Streptomycetaceae</taxon>
        <taxon>Streptomyces</taxon>
        <taxon>Streptomyces violaceoruber group</taxon>
    </lineage>
</organism>
<evidence type="ECO:0000313" key="11">
    <source>
        <dbReference type="Proteomes" id="UP001499989"/>
    </source>
</evidence>
<dbReference type="EMBL" id="BAAASK010000005">
    <property type="protein sequence ID" value="GAA2678751.1"/>
    <property type="molecule type" value="Genomic_DNA"/>
</dbReference>
<evidence type="ECO:0000256" key="5">
    <source>
        <dbReference type="ARBA" id="ARBA00022989"/>
    </source>
</evidence>
<feature type="region of interest" description="Disordered" evidence="7">
    <location>
        <begin position="241"/>
        <end position="302"/>
    </location>
</feature>
<evidence type="ECO:0000256" key="2">
    <source>
        <dbReference type="ARBA" id="ARBA00022475"/>
    </source>
</evidence>
<evidence type="ECO:0000256" key="4">
    <source>
        <dbReference type="ARBA" id="ARBA00022801"/>
    </source>
</evidence>
<feature type="compositionally biased region" description="Gly residues" evidence="7">
    <location>
        <begin position="280"/>
        <end position="290"/>
    </location>
</feature>
<dbReference type="CDD" id="cd01610">
    <property type="entry name" value="PAP2_like"/>
    <property type="match status" value="1"/>
</dbReference>
<dbReference type="Proteomes" id="UP001499989">
    <property type="component" value="Unassembled WGS sequence"/>
</dbReference>
<feature type="transmembrane region" description="Helical" evidence="8">
    <location>
        <begin position="175"/>
        <end position="197"/>
    </location>
</feature>
<dbReference type="PANTHER" id="PTHR14969:SF62">
    <property type="entry name" value="DECAPRENYLPHOSPHORYL-5-PHOSPHORIBOSE PHOSPHATASE RV3807C-RELATED"/>
    <property type="match status" value="1"/>
</dbReference>
<keyword evidence="2" id="KW-1003">Cell membrane</keyword>
<dbReference type="SMART" id="SM00014">
    <property type="entry name" value="acidPPc"/>
    <property type="match status" value="1"/>
</dbReference>
<gene>
    <name evidence="10" type="ORF">GCM10010310_24130</name>
</gene>
<name>A0ABN3SJN6_9ACTN</name>
<sequence length="302" mass="30327">MLAWLSPGGLGRAGPVEVTGGASASAYRSVTGALADAPSWAAAALEAATEGTLVILGALLLWAAWTAVRRKDARGVAGAVLTGLGTVVAYAGSEALKLVVDEERPCRALDAGAESVAECPGVGDWSFPSNHATLAAGLAVGLAVLRPRLAVVTLPLAGAAALLRVLVGVHYPHDVLAGATLGGAVVAAVLLVFWPAAQGAASRLGRLRRDDAGLMSHDRGGGPVVDAQPRQKGAHVGFDRSLHHMQSPGDLTVGQTGAEKGEYVSFPGGEGRDPVTGSGTPTGQGAGSRGGEVRDDPGRDPR</sequence>